<keyword evidence="8" id="KW-1185">Reference proteome</keyword>
<evidence type="ECO:0000256" key="1">
    <source>
        <dbReference type="ARBA" id="ARBA00006054"/>
    </source>
</evidence>
<feature type="domain" description="Lactate/malate dehydrogenase C-terminal" evidence="6">
    <location>
        <begin position="147"/>
        <end position="308"/>
    </location>
</feature>
<dbReference type="InterPro" id="IPR022383">
    <property type="entry name" value="Lactate/malate_DH_C"/>
</dbReference>
<dbReference type="Pfam" id="PF02866">
    <property type="entry name" value="Ldh_1_C"/>
    <property type="match status" value="1"/>
</dbReference>
<gene>
    <name evidence="7" type="ORF">INP52_00230</name>
</gene>
<keyword evidence="3" id="KW-0520">NAD</keyword>
<dbReference type="Gene3D" id="3.90.110.10">
    <property type="entry name" value="Lactate dehydrogenase/glycoside hydrolase, family 4, C-terminal"/>
    <property type="match status" value="1"/>
</dbReference>
<dbReference type="SUPFAM" id="SSF56327">
    <property type="entry name" value="LDH C-terminal domain-like"/>
    <property type="match status" value="1"/>
</dbReference>
<comment type="similarity">
    <text evidence="1">Belongs to the LDH/MDH superfamily. LDH family.</text>
</comment>
<keyword evidence="4" id="KW-0560">Oxidoreductase</keyword>
<organism evidence="7 8">
    <name type="scientific">Thermophilibacter immobilis</name>
    <dbReference type="NCBI Taxonomy" id="2779519"/>
    <lineage>
        <taxon>Bacteria</taxon>
        <taxon>Bacillati</taxon>
        <taxon>Actinomycetota</taxon>
        <taxon>Coriobacteriia</taxon>
        <taxon>Coriobacteriales</taxon>
        <taxon>Atopobiaceae</taxon>
        <taxon>Thermophilibacter</taxon>
    </lineage>
</organism>
<accession>A0A7S7RTY6</accession>
<reference evidence="7 8" key="1">
    <citation type="submission" date="2020-10" db="EMBL/GenBank/DDBJ databases">
        <title>Olsenella immobilis sp.nov., isolated from the mud in a fermentation cellar used for the production of Chinese strong-flavoured liquor.</title>
        <authorList>
            <person name="Lu L."/>
        </authorList>
    </citation>
    <scope>NUCLEOTIDE SEQUENCE [LARGE SCALE GENOMIC DNA]</scope>
    <source>
        <strain evidence="7 8">LZLJ-2</strain>
    </source>
</reference>
<sequence length="313" mass="33337">MGARIGIIGASHVGAHVADVLLARGIAEEVRLCDLDEKLSRAQANDLVDAASYYQRSARVVDCGTRYEELASCGVIVNAAGHVAASATSRDGELKVTPAEVRTFAHRIAEAGFEGVWVSAANPCDVVAYALWRELDCDPHRIVGSGTALDSARLHHALADATGYDQHVINSWMLGEHGFSEFACWSHVSVGCLALDEVEAQAHLTLDRAAIEQDACKGGYITMAGKLCTEYSISNAVGDIVDAIVRDAKIVTPVSTLVEDVYGVSGIFSSLPCTVGAAGVEQVFVPEFSASEIEGWHRSCAHIKENIGQLDWL</sequence>
<dbReference type="AlphaFoldDB" id="A0A7S7RTY6"/>
<feature type="domain" description="Lactate/malate dehydrogenase N-terminal" evidence="5">
    <location>
        <begin position="4"/>
        <end position="144"/>
    </location>
</feature>
<dbReference type="InterPro" id="IPR036291">
    <property type="entry name" value="NAD(P)-bd_dom_sf"/>
</dbReference>
<dbReference type="InterPro" id="IPR001236">
    <property type="entry name" value="Lactate/malate_DH_N"/>
</dbReference>
<evidence type="ECO:0000313" key="8">
    <source>
        <dbReference type="Proteomes" id="UP000593735"/>
    </source>
</evidence>
<protein>
    <submittedName>
        <fullName evidence="7">L-lactate dehydrogenase</fullName>
    </submittedName>
</protein>
<feature type="binding site" evidence="3">
    <location>
        <begin position="9"/>
        <end position="14"/>
    </location>
    <ligand>
        <name>NAD(+)</name>
        <dbReference type="ChEBI" id="CHEBI:57540"/>
    </ligand>
</feature>
<dbReference type="GO" id="GO:0006089">
    <property type="term" value="P:lactate metabolic process"/>
    <property type="evidence" value="ECO:0007669"/>
    <property type="project" value="TreeGrafter"/>
</dbReference>
<proteinExistence type="inferred from homology"/>
<name>A0A7S7RTY6_9ACTN</name>
<evidence type="ECO:0000259" key="5">
    <source>
        <dbReference type="Pfam" id="PF00056"/>
    </source>
</evidence>
<dbReference type="PANTHER" id="PTHR43128">
    <property type="entry name" value="L-2-HYDROXYCARBOXYLATE DEHYDROGENASE (NAD(P)(+))"/>
    <property type="match status" value="1"/>
</dbReference>
<dbReference type="EMBL" id="CP063767">
    <property type="protein sequence ID" value="QOY60691.1"/>
    <property type="molecule type" value="Genomic_DNA"/>
</dbReference>
<dbReference type="GO" id="GO:0004459">
    <property type="term" value="F:L-lactate dehydrogenase (NAD+) activity"/>
    <property type="evidence" value="ECO:0007669"/>
    <property type="project" value="TreeGrafter"/>
</dbReference>
<dbReference type="SUPFAM" id="SSF51735">
    <property type="entry name" value="NAD(P)-binding Rossmann-fold domains"/>
    <property type="match status" value="1"/>
</dbReference>
<dbReference type="Gene3D" id="3.40.50.720">
    <property type="entry name" value="NAD(P)-binding Rossmann-like Domain"/>
    <property type="match status" value="1"/>
</dbReference>
<dbReference type="KEGG" id="tio:INP52_00230"/>
<dbReference type="PRINTS" id="PR00086">
    <property type="entry name" value="LLDHDRGNASE"/>
</dbReference>
<feature type="active site" description="Proton acceptor" evidence="2">
    <location>
        <position position="177"/>
    </location>
</feature>
<dbReference type="InterPro" id="IPR015955">
    <property type="entry name" value="Lactate_DH/Glyco_Ohase_4_C"/>
</dbReference>
<dbReference type="PANTHER" id="PTHR43128:SF31">
    <property type="entry name" value="L-LACTATE DEHYDROGENASE"/>
    <property type="match status" value="1"/>
</dbReference>
<dbReference type="Pfam" id="PF00056">
    <property type="entry name" value="Ldh_1_N"/>
    <property type="match status" value="1"/>
</dbReference>
<evidence type="ECO:0000256" key="3">
    <source>
        <dbReference type="PIRSR" id="PIRSR000102-3"/>
    </source>
</evidence>
<evidence type="ECO:0000259" key="6">
    <source>
        <dbReference type="Pfam" id="PF02866"/>
    </source>
</evidence>
<dbReference type="RefSeq" id="WP_194371384.1">
    <property type="nucleotide sequence ID" value="NZ_CP063767.1"/>
</dbReference>
<evidence type="ECO:0000256" key="2">
    <source>
        <dbReference type="PIRSR" id="PIRSR000102-1"/>
    </source>
</evidence>
<dbReference type="PIRSF" id="PIRSF000102">
    <property type="entry name" value="Lac_mal_DH"/>
    <property type="match status" value="1"/>
</dbReference>
<dbReference type="InterPro" id="IPR001557">
    <property type="entry name" value="L-lactate/malate_DH"/>
</dbReference>
<feature type="binding site" evidence="3">
    <location>
        <position position="34"/>
    </location>
    <ligand>
        <name>NAD(+)</name>
        <dbReference type="ChEBI" id="CHEBI:57540"/>
    </ligand>
</feature>
<evidence type="ECO:0000313" key="7">
    <source>
        <dbReference type="EMBL" id="QOY60691.1"/>
    </source>
</evidence>
<evidence type="ECO:0000256" key="4">
    <source>
        <dbReference type="RuleBase" id="RU003369"/>
    </source>
</evidence>
<dbReference type="Proteomes" id="UP000593735">
    <property type="component" value="Chromosome"/>
</dbReference>